<dbReference type="GO" id="GO:0010468">
    <property type="term" value="P:regulation of gene expression"/>
    <property type="evidence" value="ECO:0007669"/>
    <property type="project" value="UniProtKB-ARBA"/>
</dbReference>
<feature type="region of interest" description="Disordered" evidence="2">
    <location>
        <begin position="155"/>
        <end position="178"/>
    </location>
</feature>
<feature type="region of interest" description="Disordered" evidence="2">
    <location>
        <begin position="639"/>
        <end position="667"/>
    </location>
</feature>
<feature type="region of interest" description="Disordered" evidence="2">
    <location>
        <begin position="513"/>
        <end position="549"/>
    </location>
</feature>
<proteinExistence type="predicted"/>
<dbReference type="SUPFAM" id="SSF54768">
    <property type="entry name" value="dsRNA-binding domain-like"/>
    <property type="match status" value="1"/>
</dbReference>
<organism evidence="4">
    <name type="scientific">Cuerna arida</name>
    <dbReference type="NCBI Taxonomy" id="1464854"/>
    <lineage>
        <taxon>Eukaryota</taxon>
        <taxon>Metazoa</taxon>
        <taxon>Ecdysozoa</taxon>
        <taxon>Arthropoda</taxon>
        <taxon>Hexapoda</taxon>
        <taxon>Insecta</taxon>
        <taxon>Pterygota</taxon>
        <taxon>Neoptera</taxon>
        <taxon>Paraneoptera</taxon>
        <taxon>Hemiptera</taxon>
        <taxon>Auchenorrhyncha</taxon>
        <taxon>Membracoidea</taxon>
        <taxon>Cicadellidae</taxon>
        <taxon>Cicadellinae</taxon>
        <taxon>Proconiini</taxon>
        <taxon>Cuerna</taxon>
    </lineage>
</organism>
<evidence type="ECO:0000259" key="3">
    <source>
        <dbReference type="PROSITE" id="PS50137"/>
    </source>
</evidence>
<protein>
    <recommendedName>
        <fullName evidence="3">DRBM domain-containing protein</fullName>
    </recommendedName>
</protein>
<dbReference type="Gene3D" id="3.30.160.20">
    <property type="match status" value="1"/>
</dbReference>
<dbReference type="AlphaFoldDB" id="A0A1B6GKM0"/>
<feature type="non-terminal residue" evidence="4">
    <location>
        <position position="1"/>
    </location>
</feature>
<evidence type="ECO:0000256" key="2">
    <source>
        <dbReference type="SAM" id="MobiDB-lite"/>
    </source>
</evidence>
<dbReference type="EMBL" id="GECZ01006838">
    <property type="protein sequence ID" value="JAS62931.1"/>
    <property type="molecule type" value="Transcribed_RNA"/>
</dbReference>
<dbReference type="GO" id="GO:0003723">
    <property type="term" value="F:RNA binding"/>
    <property type="evidence" value="ECO:0007669"/>
    <property type="project" value="UniProtKB-UniRule"/>
</dbReference>
<feature type="compositionally biased region" description="Polar residues" evidence="2">
    <location>
        <begin position="513"/>
        <end position="523"/>
    </location>
</feature>
<dbReference type="SMART" id="SM00358">
    <property type="entry name" value="DSRM"/>
    <property type="match status" value="1"/>
</dbReference>
<evidence type="ECO:0000256" key="1">
    <source>
        <dbReference type="PROSITE-ProRule" id="PRU00266"/>
    </source>
</evidence>
<keyword evidence="1" id="KW-0694">RNA-binding</keyword>
<evidence type="ECO:0000313" key="4">
    <source>
        <dbReference type="EMBL" id="JAS62931.1"/>
    </source>
</evidence>
<reference evidence="4" key="1">
    <citation type="submission" date="2015-11" db="EMBL/GenBank/DDBJ databases">
        <title>De novo transcriptome assembly of four potential Pierce s Disease insect vectors from Arizona vineyards.</title>
        <authorList>
            <person name="Tassone E.E."/>
        </authorList>
    </citation>
    <scope>NUCLEOTIDE SEQUENCE</scope>
</reference>
<feature type="domain" description="DRBM" evidence="3">
    <location>
        <begin position="394"/>
        <end position="461"/>
    </location>
</feature>
<dbReference type="PROSITE" id="PS50137">
    <property type="entry name" value="DS_RBD"/>
    <property type="match status" value="1"/>
</dbReference>
<gene>
    <name evidence="4" type="ORF">g.37659</name>
</gene>
<name>A0A1B6GKM0_9HEMI</name>
<accession>A0A1B6GKM0</accession>
<feature type="region of interest" description="Disordered" evidence="2">
    <location>
        <begin position="699"/>
        <end position="719"/>
    </location>
</feature>
<feature type="compositionally biased region" description="Low complexity" evidence="2">
    <location>
        <begin position="700"/>
        <end position="716"/>
    </location>
</feature>
<sequence length="733" mass="84681">QKPFSAELTEEDKVLIMELMVNEISSRAKNNLDFQIGRGKSEMFAPTGNQDKITSDTETCGNKNTYKLESDCLVLSKETREGFIKHLIRDFFLSKKNIDPYMENTQIKESKITLNANEEEKLLSIINSKLENEAKCNPKIPVNTKSNHYISENKLGELKNNANTPTNGKTTSDDNKKRKQLEETAKIGLKPAKSSANCILELSSFGVDDNQIGLSSQEEAEIKVLIESIEKEYMKDEISTEGTEIRKANCKCCSDNKDSKKEFNFSTKHQEKLSHKTIDLEKHSKFNINNSNEINYNNDLVINYDEVTDCLQMKWKMKTDETCNNIDIKSEPLDNLIALKEEQTSSRTIKNNKHKRKKSSYLMPMNDEESPFYIDRKLFPVFIYQQGLMFSKWNPTQALYEVCSKCYWPAPDFVQVDYQLAKGFLFGVRVNDTDFLPEKWGKTKKLAIHQASTHFLNYIGFKFTYEPYQEFNSSNLYNKSCDNKAHIKLENQDQKLLNSPVLCHTDNDDCAQHSNNRSRYSKQARSDNYHANRRHKIRKRDSTSPDSLNMNKRSRCECASFISTLKIANKSINDDINPENISSRKCYESLKSTKTGSIKYEPCDFTSPTRNVNGFYHTHHKNLKYYEGHKTYSHRELTPERNCNSQSGRSIKSNRSPPTTWYNRPYDTNHKNISSNIDQSRIKKTILNHKYKAYTNNQNLSSLSSSSSSTSSSMTSHEPIHISKCNRIVWMRE</sequence>
<feature type="compositionally biased region" description="Polar residues" evidence="2">
    <location>
        <begin position="641"/>
        <end position="662"/>
    </location>
</feature>
<dbReference type="InterPro" id="IPR014720">
    <property type="entry name" value="dsRBD_dom"/>
</dbReference>
<feature type="compositionally biased region" description="Polar residues" evidence="2">
    <location>
        <begin position="160"/>
        <end position="170"/>
    </location>
</feature>